<keyword evidence="3" id="KW-0812">Transmembrane</keyword>
<dbReference type="Gene3D" id="3.40.50.300">
    <property type="entry name" value="P-loop containing nucleotide triphosphate hydrolases"/>
    <property type="match status" value="1"/>
</dbReference>
<dbReference type="GO" id="GO:0016051">
    <property type="term" value="P:carbohydrate biosynthetic process"/>
    <property type="evidence" value="ECO:0007669"/>
    <property type="project" value="InterPro"/>
</dbReference>
<dbReference type="RefSeq" id="WP_310799196.1">
    <property type="nucleotide sequence ID" value="NZ_CP123872.1"/>
</dbReference>
<dbReference type="EMBL" id="CP123872">
    <property type="protein sequence ID" value="WND03343.1"/>
    <property type="molecule type" value="Genomic_DNA"/>
</dbReference>
<keyword evidence="2" id="KW-0808">Transferase</keyword>
<dbReference type="Pfam" id="PF03567">
    <property type="entry name" value="Sulfotransfer_2"/>
    <property type="match status" value="1"/>
</dbReference>
<dbReference type="KEGG" id="tmk:QGN29_03030"/>
<gene>
    <name evidence="8" type="ORF">QGN29_03030</name>
</gene>
<dbReference type="AlphaFoldDB" id="A0AA52EGQ4"/>
<reference evidence="8" key="1">
    <citation type="submission" date="2023-04" db="EMBL/GenBank/DDBJ databases">
        <title>Complete genome sequence of Temperatibacter marinus.</title>
        <authorList>
            <person name="Rong J.-C."/>
            <person name="Yi M.-L."/>
            <person name="Zhao Q."/>
        </authorList>
    </citation>
    <scope>NUCLEOTIDE SEQUENCE</scope>
    <source>
        <strain evidence="8">NBRC 110045</strain>
    </source>
</reference>
<evidence type="ECO:0000256" key="3">
    <source>
        <dbReference type="ARBA" id="ARBA00022692"/>
    </source>
</evidence>
<dbReference type="PANTHER" id="PTHR12137">
    <property type="entry name" value="CARBOHYDRATE SULFOTRANSFERASE"/>
    <property type="match status" value="1"/>
</dbReference>
<evidence type="ECO:0000256" key="1">
    <source>
        <dbReference type="ARBA" id="ARBA00004323"/>
    </source>
</evidence>
<evidence type="ECO:0000256" key="2">
    <source>
        <dbReference type="ARBA" id="ARBA00022679"/>
    </source>
</evidence>
<keyword evidence="9" id="KW-1185">Reference proteome</keyword>
<dbReference type="GO" id="GO:0008146">
    <property type="term" value="F:sulfotransferase activity"/>
    <property type="evidence" value="ECO:0007669"/>
    <property type="project" value="InterPro"/>
</dbReference>
<keyword evidence="5" id="KW-0333">Golgi apparatus</keyword>
<accession>A0AA52EGQ4</accession>
<name>A0AA52EGQ4_9PROT</name>
<protein>
    <submittedName>
        <fullName evidence="8">Sulfotransferase family protein</fullName>
    </submittedName>
</protein>
<comment type="subcellular location">
    <subcellularLocation>
        <location evidence="1">Golgi apparatus membrane</location>
        <topology evidence="1">Single-pass type II membrane protein</topology>
    </subcellularLocation>
</comment>
<dbReference type="SUPFAM" id="SSF52540">
    <property type="entry name" value="P-loop containing nucleoside triphosphate hydrolases"/>
    <property type="match status" value="1"/>
</dbReference>
<keyword evidence="4" id="KW-1133">Transmembrane helix</keyword>
<sequence>MKISIETIFPHGSPKDHYDFVFHWSKKLKIIYLALPKVASSSIIRFLQLNETNGDGSVFNFKPHDKINSPLLSPSDNFDGFKSLVADPDCFLFTFVRNPYDRVLSGYLEKIAKASNRHDPRVLKLGLDGVDIPSFHDFLLALEKQGFPTMDRHWKPQHLIARPQAIRYDLIGKLESYENDMATLLKRTGLTQFISAEKEGVEHATSARTLKEKYYGAKEIALVNKLYEQDFKLFDYSMLTESF</sequence>
<dbReference type="Proteomes" id="UP001268683">
    <property type="component" value="Chromosome"/>
</dbReference>
<dbReference type="PANTHER" id="PTHR12137:SF54">
    <property type="entry name" value="CARBOHYDRATE SULFOTRANSFERASE"/>
    <property type="match status" value="1"/>
</dbReference>
<evidence type="ECO:0000256" key="6">
    <source>
        <dbReference type="ARBA" id="ARBA00023136"/>
    </source>
</evidence>
<evidence type="ECO:0000256" key="7">
    <source>
        <dbReference type="ARBA" id="ARBA00023180"/>
    </source>
</evidence>
<evidence type="ECO:0000313" key="8">
    <source>
        <dbReference type="EMBL" id="WND03343.1"/>
    </source>
</evidence>
<keyword evidence="7" id="KW-0325">Glycoprotein</keyword>
<evidence type="ECO:0000256" key="5">
    <source>
        <dbReference type="ARBA" id="ARBA00023034"/>
    </source>
</evidence>
<evidence type="ECO:0000313" key="9">
    <source>
        <dbReference type="Proteomes" id="UP001268683"/>
    </source>
</evidence>
<dbReference type="InterPro" id="IPR018011">
    <property type="entry name" value="Carb_sulfotrans_8-10"/>
</dbReference>
<organism evidence="8 9">
    <name type="scientific">Temperatibacter marinus</name>
    <dbReference type="NCBI Taxonomy" id="1456591"/>
    <lineage>
        <taxon>Bacteria</taxon>
        <taxon>Pseudomonadati</taxon>
        <taxon>Pseudomonadota</taxon>
        <taxon>Alphaproteobacteria</taxon>
        <taxon>Kordiimonadales</taxon>
        <taxon>Temperatibacteraceae</taxon>
        <taxon>Temperatibacter</taxon>
    </lineage>
</organism>
<dbReference type="GO" id="GO:0016020">
    <property type="term" value="C:membrane"/>
    <property type="evidence" value="ECO:0007669"/>
    <property type="project" value="InterPro"/>
</dbReference>
<proteinExistence type="predicted"/>
<evidence type="ECO:0000256" key="4">
    <source>
        <dbReference type="ARBA" id="ARBA00022989"/>
    </source>
</evidence>
<keyword evidence="6" id="KW-0472">Membrane</keyword>
<dbReference type="InterPro" id="IPR005331">
    <property type="entry name" value="Sulfotransferase"/>
</dbReference>
<dbReference type="InterPro" id="IPR027417">
    <property type="entry name" value="P-loop_NTPase"/>
</dbReference>